<evidence type="ECO:0000313" key="2">
    <source>
        <dbReference type="EMBL" id="CEM28962.1"/>
    </source>
</evidence>
<feature type="region of interest" description="Disordered" evidence="1">
    <location>
        <begin position="403"/>
        <end position="474"/>
    </location>
</feature>
<evidence type="ECO:0000256" key="1">
    <source>
        <dbReference type="SAM" id="MobiDB-lite"/>
    </source>
</evidence>
<keyword evidence="3" id="KW-1185">Reference proteome</keyword>
<sequence length="493" mass="54227">MVGQRCFFELKAMLCDTANQATHAKIRPHVLTDLRVKETARVYSKWKEAYGWRSASTWDRWSTVLQGPYLRQHPPRPNHFPHHHNPTPEWRHSMDLEGPAAAAAAAAGVAEDVLVPSPDGGEVAGFPPPILQQPDGDIDDDVPLAARRKRRHREPAATIDGDRQDGRPSPPKMVHYDTYVKADGDATGAAPSSAPPRPNASRFPHHHNPAQGHPFHSTNRTQDDRTVPRATVHERTYLGEVKGRFLTPTLTHYDEYTTSNHDVFDKVVLESRWRLGCVKVRWWYLHPPPRPLQDTEGQVSDDKLVKKALVTTRTYLGDVKVRVLSPRLVQYDTYTTADHDELEDVLVYESYRLGCVKVRSWYSGRTFTALKPPPTIIEAVKLGTKEATAAPLAAGASASTLFESGQTHAPDSPASGSRRGSVSPDHGAASPRRGSQPQLPPVQEQPEGEGTTEGAAEGTEGQQGEGEGEVEGNWLKVWAEVVCVGQGGEGEAT</sequence>
<protein>
    <submittedName>
        <fullName evidence="2">Uncharacterized protein</fullName>
    </submittedName>
</protein>
<gene>
    <name evidence="2" type="ORF">Vbra_9940</name>
</gene>
<feature type="compositionally biased region" description="Polar residues" evidence="1">
    <location>
        <begin position="403"/>
        <end position="420"/>
    </location>
</feature>
<organism evidence="2 3">
    <name type="scientific">Vitrella brassicaformis (strain CCMP3155)</name>
    <dbReference type="NCBI Taxonomy" id="1169540"/>
    <lineage>
        <taxon>Eukaryota</taxon>
        <taxon>Sar</taxon>
        <taxon>Alveolata</taxon>
        <taxon>Colpodellida</taxon>
        <taxon>Vitrellaceae</taxon>
        <taxon>Vitrella</taxon>
    </lineage>
</organism>
<feature type="region of interest" description="Disordered" evidence="1">
    <location>
        <begin position="147"/>
        <end position="226"/>
    </location>
</feature>
<dbReference type="InParanoid" id="A0A0G4GHF5"/>
<dbReference type="AlphaFoldDB" id="A0A0G4GHF5"/>
<dbReference type="EMBL" id="CDMY01000666">
    <property type="protein sequence ID" value="CEM28962.1"/>
    <property type="molecule type" value="Genomic_DNA"/>
</dbReference>
<proteinExistence type="predicted"/>
<name>A0A0G4GHF5_VITBC</name>
<accession>A0A0G4GHF5</accession>
<dbReference type="VEuPathDB" id="CryptoDB:Vbra_9940"/>
<feature type="compositionally biased region" description="Low complexity" evidence="1">
    <location>
        <begin position="441"/>
        <end position="462"/>
    </location>
</feature>
<evidence type="ECO:0000313" key="3">
    <source>
        <dbReference type="Proteomes" id="UP000041254"/>
    </source>
</evidence>
<feature type="compositionally biased region" description="Basic and acidic residues" evidence="1">
    <location>
        <begin position="174"/>
        <end position="184"/>
    </location>
</feature>
<dbReference type="Proteomes" id="UP000041254">
    <property type="component" value="Unassembled WGS sequence"/>
</dbReference>
<reference evidence="2 3" key="1">
    <citation type="submission" date="2014-11" db="EMBL/GenBank/DDBJ databases">
        <authorList>
            <person name="Zhu J."/>
            <person name="Qi W."/>
            <person name="Song R."/>
        </authorList>
    </citation>
    <scope>NUCLEOTIDE SEQUENCE [LARGE SCALE GENOMIC DNA]</scope>
</reference>